<evidence type="ECO:0000313" key="7">
    <source>
        <dbReference type="EMBL" id="KAJ3253347.1"/>
    </source>
</evidence>
<evidence type="ECO:0000256" key="5">
    <source>
        <dbReference type="SAM" id="MobiDB-lite"/>
    </source>
</evidence>
<dbReference type="PANTHER" id="PTHR23354:SF62">
    <property type="entry name" value="MUSTARD, ISOFORM V"/>
    <property type="match status" value="1"/>
</dbReference>
<dbReference type="InterPro" id="IPR006571">
    <property type="entry name" value="TLDc_dom"/>
</dbReference>
<evidence type="ECO:0000256" key="1">
    <source>
        <dbReference type="ARBA" id="ARBA00004173"/>
    </source>
</evidence>
<sequence length="122" mass="13621">MGAKKKEVPVKRQTSIDPSHYTPHRITLQKRATEIQHILTSKIAEELRPFLPIIQKESNNWDLLYSTDQHGISLSTMYQRGTTSSNPCILYTNGHLGVYLSTGVNEHYILSEHGASLAFGGG</sequence>
<keyword evidence="3" id="KW-0496">Mitochondrion</keyword>
<dbReference type="PROSITE" id="PS51886">
    <property type="entry name" value="TLDC"/>
    <property type="match status" value="1"/>
</dbReference>
<dbReference type="GO" id="GO:0005739">
    <property type="term" value="C:mitochondrion"/>
    <property type="evidence" value="ECO:0007669"/>
    <property type="project" value="UniProtKB-SubCell"/>
</dbReference>
<gene>
    <name evidence="7" type="ORF">HK103_000726</name>
</gene>
<dbReference type="GO" id="GO:0005634">
    <property type="term" value="C:nucleus"/>
    <property type="evidence" value="ECO:0007669"/>
    <property type="project" value="TreeGrafter"/>
</dbReference>
<dbReference type="EMBL" id="JADGKB010000112">
    <property type="protein sequence ID" value="KAJ3253347.1"/>
    <property type="molecule type" value="Genomic_DNA"/>
</dbReference>
<dbReference type="Pfam" id="PF07534">
    <property type="entry name" value="TLD"/>
    <property type="match status" value="1"/>
</dbReference>
<dbReference type="AlphaFoldDB" id="A0AAD5UB65"/>
<feature type="domain" description="TLDc" evidence="6">
    <location>
        <begin position="37"/>
        <end position="122"/>
    </location>
</feature>
<protein>
    <recommendedName>
        <fullName evidence="4">Oxidation resistance protein 1</fullName>
    </recommendedName>
</protein>
<organism evidence="7 8">
    <name type="scientific">Boothiomyces macroporosus</name>
    <dbReference type="NCBI Taxonomy" id="261099"/>
    <lineage>
        <taxon>Eukaryota</taxon>
        <taxon>Fungi</taxon>
        <taxon>Fungi incertae sedis</taxon>
        <taxon>Chytridiomycota</taxon>
        <taxon>Chytridiomycota incertae sedis</taxon>
        <taxon>Chytridiomycetes</taxon>
        <taxon>Rhizophydiales</taxon>
        <taxon>Terramycetaceae</taxon>
        <taxon>Boothiomyces</taxon>
    </lineage>
</organism>
<comment type="caution">
    <text evidence="7">The sequence shown here is derived from an EMBL/GenBank/DDBJ whole genome shotgun (WGS) entry which is preliminary data.</text>
</comment>
<name>A0AAD5UB65_9FUNG</name>
<keyword evidence="8" id="KW-1185">Reference proteome</keyword>
<accession>A0AAD5UB65</accession>
<evidence type="ECO:0000256" key="4">
    <source>
        <dbReference type="ARBA" id="ARBA00040604"/>
    </source>
</evidence>
<reference evidence="7" key="1">
    <citation type="submission" date="2020-05" db="EMBL/GenBank/DDBJ databases">
        <title>Phylogenomic resolution of chytrid fungi.</title>
        <authorList>
            <person name="Stajich J.E."/>
            <person name="Amses K."/>
            <person name="Simmons R."/>
            <person name="Seto K."/>
            <person name="Myers J."/>
            <person name="Bonds A."/>
            <person name="Quandt C.A."/>
            <person name="Barry K."/>
            <person name="Liu P."/>
            <person name="Grigoriev I."/>
            <person name="Longcore J.E."/>
            <person name="James T.Y."/>
        </authorList>
    </citation>
    <scope>NUCLEOTIDE SEQUENCE</scope>
    <source>
        <strain evidence="7">PLAUS21</strain>
    </source>
</reference>
<evidence type="ECO:0000256" key="2">
    <source>
        <dbReference type="ARBA" id="ARBA00009540"/>
    </source>
</evidence>
<comment type="subcellular location">
    <subcellularLocation>
        <location evidence="1">Mitochondrion</location>
    </subcellularLocation>
</comment>
<dbReference type="GO" id="GO:0006979">
    <property type="term" value="P:response to oxidative stress"/>
    <property type="evidence" value="ECO:0007669"/>
    <property type="project" value="TreeGrafter"/>
</dbReference>
<feature type="compositionally biased region" description="Basic and acidic residues" evidence="5">
    <location>
        <begin position="1"/>
        <end position="10"/>
    </location>
</feature>
<feature type="region of interest" description="Disordered" evidence="5">
    <location>
        <begin position="1"/>
        <end position="20"/>
    </location>
</feature>
<dbReference type="Proteomes" id="UP001210925">
    <property type="component" value="Unassembled WGS sequence"/>
</dbReference>
<dbReference type="PANTHER" id="PTHR23354">
    <property type="entry name" value="NUCLEOLAR PROTEIN 7/ESTROGEN RECEPTOR COACTIVATOR-RELATED"/>
    <property type="match status" value="1"/>
</dbReference>
<evidence type="ECO:0000313" key="8">
    <source>
        <dbReference type="Proteomes" id="UP001210925"/>
    </source>
</evidence>
<evidence type="ECO:0000259" key="6">
    <source>
        <dbReference type="PROSITE" id="PS51886"/>
    </source>
</evidence>
<proteinExistence type="inferred from homology"/>
<comment type="similarity">
    <text evidence="2">Belongs to the OXR1 family.</text>
</comment>
<evidence type="ECO:0000256" key="3">
    <source>
        <dbReference type="ARBA" id="ARBA00023128"/>
    </source>
</evidence>